<name>A0AAD6YDT5_9AGAR</name>
<dbReference type="EMBL" id="JARJCW010000035">
    <property type="protein sequence ID" value="KAJ7207847.1"/>
    <property type="molecule type" value="Genomic_DNA"/>
</dbReference>
<sequence length="336" mass="35796">MDNAQLVASIPAGVLHEFRAILCNEASPADHGGSNSHLRLRPPIQASFDWSMRGSSGRPRRNRPLDSWTPSALISSMGRRRISSQTTDSNLAATVLVSCACLMNQLTLPKGQCWIPRGPGHHVLAALIVPGILALASGKRDTPAPAHAPLSALDLTLTVCLLAVPLATLQCPPSRLSPRSQLFLFFWHIWTAPHCEMEELEPNRAEPPGPEVLCADVAKMAAGTAAVMKPNWRAASSLCRHSAAGPFNYAGAKRSSVSSVRIAPAAERACETALRALLADVMWAGSSPSGSLTGTGDARICTVAERIGLLALVYGTTRHDVEPAYEVLLDEILDLD</sequence>
<protein>
    <submittedName>
        <fullName evidence="1">Uncharacterized protein</fullName>
    </submittedName>
</protein>
<gene>
    <name evidence="1" type="ORF">GGX14DRAFT_567149</name>
</gene>
<organism evidence="1 2">
    <name type="scientific">Mycena pura</name>
    <dbReference type="NCBI Taxonomy" id="153505"/>
    <lineage>
        <taxon>Eukaryota</taxon>
        <taxon>Fungi</taxon>
        <taxon>Dikarya</taxon>
        <taxon>Basidiomycota</taxon>
        <taxon>Agaricomycotina</taxon>
        <taxon>Agaricomycetes</taxon>
        <taxon>Agaricomycetidae</taxon>
        <taxon>Agaricales</taxon>
        <taxon>Marasmiineae</taxon>
        <taxon>Mycenaceae</taxon>
        <taxon>Mycena</taxon>
    </lineage>
</organism>
<dbReference type="Proteomes" id="UP001219525">
    <property type="component" value="Unassembled WGS sequence"/>
</dbReference>
<evidence type="ECO:0000313" key="1">
    <source>
        <dbReference type="EMBL" id="KAJ7207847.1"/>
    </source>
</evidence>
<reference evidence="1" key="1">
    <citation type="submission" date="2023-03" db="EMBL/GenBank/DDBJ databases">
        <title>Massive genome expansion in bonnet fungi (Mycena s.s.) driven by repeated elements and novel gene families across ecological guilds.</title>
        <authorList>
            <consortium name="Lawrence Berkeley National Laboratory"/>
            <person name="Harder C.B."/>
            <person name="Miyauchi S."/>
            <person name="Viragh M."/>
            <person name="Kuo A."/>
            <person name="Thoen E."/>
            <person name="Andreopoulos B."/>
            <person name="Lu D."/>
            <person name="Skrede I."/>
            <person name="Drula E."/>
            <person name="Henrissat B."/>
            <person name="Morin E."/>
            <person name="Kohler A."/>
            <person name="Barry K."/>
            <person name="LaButti K."/>
            <person name="Morin E."/>
            <person name="Salamov A."/>
            <person name="Lipzen A."/>
            <person name="Mereny Z."/>
            <person name="Hegedus B."/>
            <person name="Baldrian P."/>
            <person name="Stursova M."/>
            <person name="Weitz H."/>
            <person name="Taylor A."/>
            <person name="Grigoriev I.V."/>
            <person name="Nagy L.G."/>
            <person name="Martin F."/>
            <person name="Kauserud H."/>
        </authorList>
    </citation>
    <scope>NUCLEOTIDE SEQUENCE</scope>
    <source>
        <strain evidence="1">9144</strain>
    </source>
</reference>
<accession>A0AAD6YDT5</accession>
<proteinExistence type="predicted"/>
<comment type="caution">
    <text evidence="1">The sequence shown here is derived from an EMBL/GenBank/DDBJ whole genome shotgun (WGS) entry which is preliminary data.</text>
</comment>
<evidence type="ECO:0000313" key="2">
    <source>
        <dbReference type="Proteomes" id="UP001219525"/>
    </source>
</evidence>
<dbReference type="AlphaFoldDB" id="A0AAD6YDT5"/>
<keyword evidence="2" id="KW-1185">Reference proteome</keyword>